<comment type="caution">
    <text evidence="1">The sequence shown here is derived from an EMBL/GenBank/DDBJ whole genome shotgun (WGS) entry which is preliminary data.</text>
</comment>
<evidence type="ECO:0000313" key="2">
    <source>
        <dbReference type="Proteomes" id="UP001161294"/>
    </source>
</evidence>
<evidence type="ECO:0000313" key="1">
    <source>
        <dbReference type="EMBL" id="MDH2007278.1"/>
    </source>
</evidence>
<protein>
    <submittedName>
        <fullName evidence="1">Uncharacterized protein</fullName>
    </submittedName>
</protein>
<dbReference type="Proteomes" id="UP001161294">
    <property type="component" value="Unassembled WGS sequence"/>
</dbReference>
<name>A0AA42W6C9_9BURK</name>
<organism evidence="1 2">
    <name type="scientific">Comamonas aquatica</name>
    <dbReference type="NCBI Taxonomy" id="225991"/>
    <lineage>
        <taxon>Bacteria</taxon>
        <taxon>Pseudomonadati</taxon>
        <taxon>Pseudomonadota</taxon>
        <taxon>Betaproteobacteria</taxon>
        <taxon>Burkholderiales</taxon>
        <taxon>Comamonadaceae</taxon>
        <taxon>Comamonas</taxon>
    </lineage>
</organism>
<gene>
    <name evidence="1" type="ORF">N5J23_17375</name>
</gene>
<dbReference type="AlphaFoldDB" id="A0AA42W6C9"/>
<accession>A0AA42W6C9</accession>
<dbReference type="RefSeq" id="WP_279852115.1">
    <property type="nucleotide sequence ID" value="NZ_JAOCIA010000059.1"/>
</dbReference>
<dbReference type="EMBL" id="JAOCJW010000056">
    <property type="protein sequence ID" value="MDH2007278.1"/>
    <property type="molecule type" value="Genomic_DNA"/>
</dbReference>
<proteinExistence type="predicted"/>
<sequence>MHSPLVVGMNQFAEIYNRPAFTPTAARIYKKATGIEDERQFFLKLFELTKTLRSFPLPADFAEKPPEDTAAA</sequence>
<reference evidence="1" key="1">
    <citation type="submission" date="2022-09" db="EMBL/GenBank/DDBJ databases">
        <title>Intensive care unit water sources are persistently colonized with multi-drug resistant bacteria and are the site of extensive horizontal gene transfer of antibiotic resistance genes.</title>
        <authorList>
            <person name="Diorio-Toth L."/>
        </authorList>
    </citation>
    <scope>NUCLEOTIDE SEQUENCE</scope>
    <source>
        <strain evidence="1">GD03686</strain>
    </source>
</reference>